<feature type="compositionally biased region" description="Acidic residues" evidence="1">
    <location>
        <begin position="328"/>
        <end position="338"/>
    </location>
</feature>
<dbReference type="Pfam" id="PF02141">
    <property type="entry name" value="DENN"/>
    <property type="match status" value="1"/>
</dbReference>
<feature type="region of interest" description="Disordered" evidence="1">
    <location>
        <begin position="188"/>
        <end position="396"/>
    </location>
</feature>
<dbReference type="Proteomes" id="UP000011083">
    <property type="component" value="Unassembled WGS sequence"/>
</dbReference>
<feature type="compositionally biased region" description="Polar residues" evidence="1">
    <location>
        <begin position="277"/>
        <end position="287"/>
    </location>
</feature>
<protein>
    <submittedName>
        <fullName evidence="3">DENN (AEX3) domain containing protein</fullName>
    </submittedName>
</protein>
<dbReference type="Pfam" id="PF03456">
    <property type="entry name" value="uDENN"/>
    <property type="match status" value="1"/>
</dbReference>
<sequence length="681" mass="76442">MTKQERLSRMLHVQKEYTPLPTSGPLFEHFIVVGLPTPTAQRPEILYSYPPSNPVSIPGLADFCFPSGILSKKLRKTKSNSSLLQVVYSQSYHHEPENAYVFLLTTAEREFLYGVCVIKHESVYNKPSFFPRDGQLTPVADGSDVVAPRCYCFVSRFPFFKLHFETIYSILDLEYMASVSDLQSLPASLGSTRESQSPPALAHSQSMSALVAPPPEKRKKKIRLRSRSNGLDTNDSNSSAAQDQSPFPGIPLHTVHKMPDQPPEKTIVEKGRERQSSDASSTTTTEVSPDVANLNREQASIRERSGSSPIIEEDGGVSHSSAMPSVGDEADESSDYDAVDGRGRESGSEDSECPSTSSPKKRSDWKREALTGRGIVHGLSEKGKEKEEEKESEKKQNPVIKVLHEYLALPIPRPNHTATFFVHKGLQTLRFHRPAFQDKEHLLADYCLPLTFHLLSTDNLLTFITACLLEKRIVVYSSHVRFLSAVVLSVMPLLRPFEYHSVHIPIVPDSLVDLLDAPVPFIVGLTSAPSKQNYSKDNKEFVVVDLDNDKITTKDTLCQLPQLKELRKKLKPLLKVVSAGRQSGKVPFAPTEEQMSCCHGASLILQTYFSTLFANFRTYCLCDRTDSEKPITVFLKDSFLNDQPRVSRPFLIRFLETRIFFQYCDQRLRQIDAPPTTFPTF</sequence>
<dbReference type="InterPro" id="IPR005112">
    <property type="entry name" value="dDENN_dom"/>
</dbReference>
<dbReference type="InterPro" id="IPR051942">
    <property type="entry name" value="DENN_domain_containing_2"/>
</dbReference>
<dbReference type="SMART" id="SM00799">
    <property type="entry name" value="DENN"/>
    <property type="match status" value="1"/>
</dbReference>
<feature type="compositionally biased region" description="Basic residues" evidence="1">
    <location>
        <begin position="217"/>
        <end position="226"/>
    </location>
</feature>
<dbReference type="InterPro" id="IPR001194">
    <property type="entry name" value="cDENN_dom"/>
</dbReference>
<name>L8GQ11_ACACF</name>
<reference evidence="3 4" key="1">
    <citation type="journal article" date="2013" name="Genome Biol.">
        <title>Genome of Acanthamoeba castellanii highlights extensive lateral gene transfer and early evolution of tyrosine kinase signaling.</title>
        <authorList>
            <person name="Clarke M."/>
            <person name="Lohan A.J."/>
            <person name="Liu B."/>
            <person name="Lagkouvardos I."/>
            <person name="Roy S."/>
            <person name="Zafar N."/>
            <person name="Bertelli C."/>
            <person name="Schilde C."/>
            <person name="Kianianmomeni A."/>
            <person name="Burglin T.R."/>
            <person name="Frech C."/>
            <person name="Turcotte B."/>
            <person name="Kopec K.O."/>
            <person name="Synnott J.M."/>
            <person name="Choo C."/>
            <person name="Paponov I."/>
            <person name="Finkler A."/>
            <person name="Soon Heng Tan C."/>
            <person name="Hutchins A.P."/>
            <person name="Weinmeier T."/>
            <person name="Rattei T."/>
            <person name="Chu J.S."/>
            <person name="Gimenez G."/>
            <person name="Irimia M."/>
            <person name="Rigden D.J."/>
            <person name="Fitzpatrick D.A."/>
            <person name="Lorenzo-Morales J."/>
            <person name="Bateman A."/>
            <person name="Chiu C.H."/>
            <person name="Tang P."/>
            <person name="Hegemann P."/>
            <person name="Fromm H."/>
            <person name="Raoult D."/>
            <person name="Greub G."/>
            <person name="Miranda-Saavedra D."/>
            <person name="Chen N."/>
            <person name="Nash P."/>
            <person name="Ginger M.L."/>
            <person name="Horn M."/>
            <person name="Schaap P."/>
            <person name="Caler L."/>
            <person name="Loftus B."/>
        </authorList>
    </citation>
    <scope>NUCLEOTIDE SEQUENCE [LARGE SCALE GENOMIC DNA]</scope>
    <source>
        <strain evidence="3 4">Neff</strain>
    </source>
</reference>
<dbReference type="GeneID" id="14915865"/>
<accession>L8GQ11</accession>
<evidence type="ECO:0000256" key="1">
    <source>
        <dbReference type="SAM" id="MobiDB-lite"/>
    </source>
</evidence>
<feature type="compositionally biased region" description="Polar residues" evidence="1">
    <location>
        <begin position="188"/>
        <end position="208"/>
    </location>
</feature>
<dbReference type="KEGG" id="acan:ACA1_219900"/>
<proteinExistence type="predicted"/>
<dbReference type="SMART" id="SM00800">
    <property type="entry name" value="uDENN"/>
    <property type="match status" value="1"/>
</dbReference>
<dbReference type="OrthoDB" id="6019893at2759"/>
<feature type="compositionally biased region" description="Polar residues" evidence="1">
    <location>
        <begin position="229"/>
        <end position="245"/>
    </location>
</feature>
<dbReference type="InterPro" id="IPR043153">
    <property type="entry name" value="DENN_C"/>
</dbReference>
<dbReference type="OMA" id="GNRCIRE"/>
<evidence type="ECO:0000259" key="2">
    <source>
        <dbReference type="PROSITE" id="PS50211"/>
    </source>
</evidence>
<dbReference type="InterPro" id="IPR005113">
    <property type="entry name" value="uDENN_dom"/>
</dbReference>
<dbReference type="InterPro" id="IPR037516">
    <property type="entry name" value="Tripartite_DENN"/>
</dbReference>
<dbReference type="AlphaFoldDB" id="L8GQ11"/>
<dbReference type="EMBL" id="KB008036">
    <property type="protein sequence ID" value="ELR15264.1"/>
    <property type="molecule type" value="Genomic_DNA"/>
</dbReference>
<feature type="compositionally biased region" description="Basic and acidic residues" evidence="1">
    <location>
        <begin position="361"/>
        <end position="370"/>
    </location>
</feature>
<organism evidence="3 4">
    <name type="scientific">Acanthamoeba castellanii (strain ATCC 30010 / Neff)</name>
    <dbReference type="NCBI Taxonomy" id="1257118"/>
    <lineage>
        <taxon>Eukaryota</taxon>
        <taxon>Amoebozoa</taxon>
        <taxon>Discosea</taxon>
        <taxon>Longamoebia</taxon>
        <taxon>Centramoebida</taxon>
        <taxon>Acanthamoebidae</taxon>
        <taxon>Acanthamoeba</taxon>
    </lineage>
</organism>
<evidence type="ECO:0000313" key="3">
    <source>
        <dbReference type="EMBL" id="ELR15264.1"/>
    </source>
</evidence>
<gene>
    <name evidence="3" type="ORF">ACA1_219900</name>
</gene>
<keyword evidence="4" id="KW-1185">Reference proteome</keyword>
<evidence type="ECO:0000313" key="4">
    <source>
        <dbReference type="Proteomes" id="UP000011083"/>
    </source>
</evidence>
<dbReference type="Gene3D" id="3.40.50.11500">
    <property type="match status" value="1"/>
</dbReference>
<feature type="domain" description="UDENN" evidence="2">
    <location>
        <begin position="28"/>
        <end position="674"/>
    </location>
</feature>
<feature type="compositionally biased region" description="Basic and acidic residues" evidence="1">
    <location>
        <begin position="257"/>
        <end position="276"/>
    </location>
</feature>
<dbReference type="Gene3D" id="3.30.450.200">
    <property type="match status" value="1"/>
</dbReference>
<dbReference type="PANTHER" id="PTHR15288:SF0">
    <property type="entry name" value="UDENN DOMAIN-CONTAINING PROTEIN"/>
    <property type="match status" value="1"/>
</dbReference>
<dbReference type="SMART" id="SM00801">
    <property type="entry name" value="dDENN"/>
    <property type="match status" value="1"/>
</dbReference>
<dbReference type="RefSeq" id="XP_004337277.1">
    <property type="nucleotide sequence ID" value="XM_004337229.1"/>
</dbReference>
<dbReference type="VEuPathDB" id="AmoebaDB:ACA1_219900"/>
<dbReference type="PROSITE" id="PS50211">
    <property type="entry name" value="DENN"/>
    <property type="match status" value="1"/>
</dbReference>
<dbReference type="PANTHER" id="PTHR15288">
    <property type="entry name" value="DENN DOMAIN-CONTAINING PROTEIN 2"/>
    <property type="match status" value="1"/>
</dbReference>
<feature type="compositionally biased region" description="Basic and acidic residues" evidence="1">
    <location>
        <begin position="379"/>
        <end position="396"/>
    </location>
</feature>